<organism evidence="1 2">
    <name type="scientific">Dioscorea zingiberensis</name>
    <dbReference type="NCBI Taxonomy" id="325984"/>
    <lineage>
        <taxon>Eukaryota</taxon>
        <taxon>Viridiplantae</taxon>
        <taxon>Streptophyta</taxon>
        <taxon>Embryophyta</taxon>
        <taxon>Tracheophyta</taxon>
        <taxon>Spermatophyta</taxon>
        <taxon>Magnoliopsida</taxon>
        <taxon>Liliopsida</taxon>
        <taxon>Dioscoreales</taxon>
        <taxon>Dioscoreaceae</taxon>
        <taxon>Dioscorea</taxon>
    </lineage>
</organism>
<name>A0A9D5H4I2_9LILI</name>
<proteinExistence type="predicted"/>
<evidence type="ECO:0000313" key="1">
    <source>
        <dbReference type="EMBL" id="KAJ0963017.1"/>
    </source>
</evidence>
<gene>
    <name evidence="1" type="ORF">J5N97_028139</name>
</gene>
<dbReference type="EMBL" id="JAGGNH010000009">
    <property type="protein sequence ID" value="KAJ0963017.1"/>
    <property type="molecule type" value="Genomic_DNA"/>
</dbReference>
<accession>A0A9D5H4I2</accession>
<keyword evidence="2" id="KW-1185">Reference proteome</keyword>
<reference evidence="1" key="1">
    <citation type="submission" date="2021-03" db="EMBL/GenBank/DDBJ databases">
        <authorList>
            <person name="Li Z."/>
            <person name="Yang C."/>
        </authorList>
    </citation>
    <scope>NUCLEOTIDE SEQUENCE</scope>
    <source>
        <strain evidence="1">Dzin_1.0</strain>
        <tissue evidence="1">Leaf</tissue>
    </source>
</reference>
<dbReference type="AlphaFoldDB" id="A0A9D5H4I2"/>
<evidence type="ECO:0000313" key="2">
    <source>
        <dbReference type="Proteomes" id="UP001085076"/>
    </source>
</evidence>
<protein>
    <submittedName>
        <fullName evidence="1">Uncharacterized protein</fullName>
    </submittedName>
</protein>
<comment type="caution">
    <text evidence="1">The sequence shown here is derived from an EMBL/GenBank/DDBJ whole genome shotgun (WGS) entry which is preliminary data.</text>
</comment>
<dbReference type="Proteomes" id="UP001085076">
    <property type="component" value="Miscellaneous, Linkage group lg09"/>
</dbReference>
<reference evidence="1" key="2">
    <citation type="journal article" date="2022" name="Hortic Res">
        <title>The genome of Dioscorea zingiberensis sheds light on the biosynthesis, origin and evolution of the medicinally important diosgenin saponins.</title>
        <authorList>
            <person name="Li Y."/>
            <person name="Tan C."/>
            <person name="Li Z."/>
            <person name="Guo J."/>
            <person name="Li S."/>
            <person name="Chen X."/>
            <person name="Wang C."/>
            <person name="Dai X."/>
            <person name="Yang H."/>
            <person name="Song W."/>
            <person name="Hou L."/>
            <person name="Xu J."/>
            <person name="Tong Z."/>
            <person name="Xu A."/>
            <person name="Yuan X."/>
            <person name="Wang W."/>
            <person name="Yang Q."/>
            <person name="Chen L."/>
            <person name="Sun Z."/>
            <person name="Wang K."/>
            <person name="Pan B."/>
            <person name="Chen J."/>
            <person name="Bao Y."/>
            <person name="Liu F."/>
            <person name="Qi X."/>
            <person name="Gang D.R."/>
            <person name="Wen J."/>
            <person name="Li J."/>
        </authorList>
    </citation>
    <scope>NUCLEOTIDE SEQUENCE</scope>
    <source>
        <strain evidence="1">Dzin_1.0</strain>
    </source>
</reference>
<sequence>MDSKSNPREVPKKLHPVSVTASIISPHLSRTSEAKSLSPRPARVFLDHQGELDVLGAKSWLFGFGDCFSPGKFCGWRWMLRSCDTILNSSV</sequence>